<accession>A0A0M2HTJ3</accession>
<dbReference type="RefSeq" id="WP_045257064.1">
    <property type="nucleotide sequence ID" value="NZ_CP158847.1"/>
</dbReference>
<feature type="domain" description="DM13" evidence="3">
    <location>
        <begin position="48"/>
        <end position="143"/>
    </location>
</feature>
<organism evidence="4 5">
    <name type="scientific">Microbacterium hydrocarbonoxydans</name>
    <dbReference type="NCBI Taxonomy" id="273678"/>
    <lineage>
        <taxon>Bacteria</taxon>
        <taxon>Bacillati</taxon>
        <taxon>Actinomycetota</taxon>
        <taxon>Actinomycetes</taxon>
        <taxon>Micrococcales</taxon>
        <taxon>Microbacteriaceae</taxon>
        <taxon>Microbacterium</taxon>
    </lineage>
</organism>
<evidence type="ECO:0000313" key="4">
    <source>
        <dbReference type="EMBL" id="KJL47773.1"/>
    </source>
</evidence>
<dbReference type="PROSITE" id="PS51257">
    <property type="entry name" value="PROKAR_LIPOPROTEIN"/>
    <property type="match status" value="1"/>
</dbReference>
<evidence type="ECO:0000256" key="1">
    <source>
        <dbReference type="SAM" id="MobiDB-lite"/>
    </source>
</evidence>
<feature type="signal peptide" evidence="2">
    <location>
        <begin position="1"/>
        <end position="20"/>
    </location>
</feature>
<keyword evidence="5" id="KW-1185">Reference proteome</keyword>
<dbReference type="OrthoDB" id="4751481at2"/>
<evidence type="ECO:0000259" key="3">
    <source>
        <dbReference type="PROSITE" id="PS51549"/>
    </source>
</evidence>
<evidence type="ECO:0000313" key="5">
    <source>
        <dbReference type="Proteomes" id="UP000033900"/>
    </source>
</evidence>
<dbReference type="Pfam" id="PF10517">
    <property type="entry name" value="DM13"/>
    <property type="match status" value="1"/>
</dbReference>
<keyword evidence="2" id="KW-0732">Signal</keyword>
<feature type="chain" id="PRO_5039528052" evidence="2">
    <location>
        <begin position="21"/>
        <end position="143"/>
    </location>
</feature>
<dbReference type="InterPro" id="IPR019545">
    <property type="entry name" value="DM13_domain"/>
</dbReference>
<feature type="region of interest" description="Disordered" evidence="1">
    <location>
        <begin position="23"/>
        <end position="42"/>
    </location>
</feature>
<dbReference type="STRING" id="273678.RS84_01401"/>
<dbReference type="EMBL" id="JYJB01000008">
    <property type="protein sequence ID" value="KJL47773.1"/>
    <property type="molecule type" value="Genomic_DNA"/>
</dbReference>
<proteinExistence type="predicted"/>
<evidence type="ECO:0000256" key="2">
    <source>
        <dbReference type="SAM" id="SignalP"/>
    </source>
</evidence>
<gene>
    <name evidence="4" type="ORF">RS84_01401</name>
</gene>
<dbReference type="PATRIC" id="fig|273678.4.peg.1399"/>
<dbReference type="AlphaFoldDB" id="A0A0M2HTJ3"/>
<comment type="caution">
    <text evidence="4">The sequence shown here is derived from an EMBL/GenBank/DDBJ whole genome shotgun (WGS) entry which is preliminary data.</text>
</comment>
<name>A0A0M2HTJ3_9MICO</name>
<sequence length="143" mass="14735">MRKIALAATAALALSLSLTACSSTGSDTGMKPEPSMSQSTDMGMEKTGDFMGLNDKTVQGSVTVADGTLTLSGFSSDEGPDLHIYLTTGTDEAAVEAGTMVDAVSFDTASQTFTLKDVDTADFTYVVIHCDKAKAVFGAAKLS</sequence>
<protein>
    <submittedName>
        <fullName evidence="4">Electron transfer DM13</fullName>
    </submittedName>
</protein>
<reference evidence="4 5" key="1">
    <citation type="submission" date="2015-02" db="EMBL/GenBank/DDBJ databases">
        <title>Draft genome sequences of ten Microbacterium spp. with emphasis on heavy metal contaminated environments.</title>
        <authorList>
            <person name="Corretto E."/>
        </authorList>
    </citation>
    <scope>NUCLEOTIDE SEQUENCE [LARGE SCALE GENOMIC DNA]</scope>
    <source>
        <strain evidence="4 5">SA35</strain>
    </source>
</reference>
<dbReference type="Proteomes" id="UP000033900">
    <property type="component" value="Unassembled WGS sequence"/>
</dbReference>
<dbReference type="PROSITE" id="PS51549">
    <property type="entry name" value="DM13"/>
    <property type="match status" value="1"/>
</dbReference>